<comment type="caution">
    <text evidence="1">The sequence shown here is derived from an EMBL/GenBank/DDBJ whole genome shotgun (WGS) entry which is preliminary data.</text>
</comment>
<evidence type="ECO:0000313" key="2">
    <source>
        <dbReference type="Proteomes" id="UP000037267"/>
    </source>
</evidence>
<dbReference type="AlphaFoldDB" id="A0A0L0W9F1"/>
<protein>
    <submittedName>
        <fullName evidence="1">Uncharacterized protein</fullName>
    </submittedName>
</protein>
<dbReference type="EMBL" id="LGSS01000010">
    <property type="protein sequence ID" value="KNF08066.1"/>
    <property type="molecule type" value="Genomic_DNA"/>
</dbReference>
<sequence length="88" mass="9731">MSNVSSLLVNLSNQGNIFKGKKSSVSQFNFIVMIGNNEINNIEKKNGISISIDINKLGEISIDGLDENQINDENIKIYADKKVTNSEK</sequence>
<keyword evidence="2" id="KW-1185">Reference proteome</keyword>
<proteinExistence type="predicted"/>
<accession>A0A0L0W9F1</accession>
<dbReference type="STRING" id="1503.CLPU_10c01210"/>
<organism evidence="1 2">
    <name type="scientific">Gottschalkia purinilytica</name>
    <name type="common">Clostridium purinilyticum</name>
    <dbReference type="NCBI Taxonomy" id="1503"/>
    <lineage>
        <taxon>Bacteria</taxon>
        <taxon>Bacillati</taxon>
        <taxon>Bacillota</taxon>
        <taxon>Tissierellia</taxon>
        <taxon>Tissierellales</taxon>
        <taxon>Gottschalkiaceae</taxon>
        <taxon>Gottschalkia</taxon>
    </lineage>
</organism>
<gene>
    <name evidence="1" type="ORF">CLPU_10c01210</name>
</gene>
<name>A0A0L0W9F1_GOTPU</name>
<dbReference type="Proteomes" id="UP000037267">
    <property type="component" value="Unassembled WGS sequence"/>
</dbReference>
<dbReference type="RefSeq" id="WP_050355712.1">
    <property type="nucleotide sequence ID" value="NZ_LGSS01000010.1"/>
</dbReference>
<evidence type="ECO:0000313" key="1">
    <source>
        <dbReference type="EMBL" id="KNF08066.1"/>
    </source>
</evidence>
<reference evidence="2" key="1">
    <citation type="submission" date="2015-07" db="EMBL/GenBank/DDBJ databases">
        <title>Draft genome sequence of the purine-degrading Gottschalkia purinilyticum DSM 1384 (formerly Clostridium purinilyticum).</title>
        <authorList>
            <person name="Poehlein A."/>
            <person name="Schiel-Bengelsdorf B."/>
            <person name="Bengelsdorf F.R."/>
            <person name="Daniel R."/>
            <person name="Duerre P."/>
        </authorList>
    </citation>
    <scope>NUCLEOTIDE SEQUENCE [LARGE SCALE GENOMIC DNA]</scope>
    <source>
        <strain evidence="2">DSM 1384</strain>
    </source>
</reference>